<dbReference type="STRING" id="334253.SAMN04487943_101231"/>
<dbReference type="AlphaFoldDB" id="A0A1I4H558"/>
<keyword evidence="3" id="KW-1185">Reference proteome</keyword>
<feature type="domain" description="Transposase for insertion sequence element IS21-like C-terminal" evidence="1">
    <location>
        <begin position="22"/>
        <end position="91"/>
    </location>
</feature>
<protein>
    <recommendedName>
        <fullName evidence="1">Transposase for insertion sequence element IS21-like C-terminal domain-containing protein</fullName>
    </recommendedName>
</protein>
<evidence type="ECO:0000313" key="2">
    <source>
        <dbReference type="EMBL" id="SFL37394.1"/>
    </source>
</evidence>
<evidence type="ECO:0000259" key="1">
    <source>
        <dbReference type="Pfam" id="PF22483"/>
    </source>
</evidence>
<reference evidence="3" key="1">
    <citation type="submission" date="2016-10" db="EMBL/GenBank/DDBJ databases">
        <authorList>
            <person name="Varghese N."/>
            <person name="Submissions S."/>
        </authorList>
    </citation>
    <scope>NUCLEOTIDE SEQUENCE [LARGE SCALE GENOMIC DNA]</scope>
    <source>
        <strain evidence="3">CGMCC 1.4250</strain>
    </source>
</reference>
<proteinExistence type="predicted"/>
<dbReference type="EMBL" id="FOTR01000001">
    <property type="protein sequence ID" value="SFL37394.1"/>
    <property type="molecule type" value="Genomic_DNA"/>
</dbReference>
<accession>A0A1I4H558</accession>
<dbReference type="Proteomes" id="UP000198565">
    <property type="component" value="Unassembled WGS sequence"/>
</dbReference>
<evidence type="ECO:0000313" key="3">
    <source>
        <dbReference type="Proteomes" id="UP000198565"/>
    </source>
</evidence>
<dbReference type="Pfam" id="PF22483">
    <property type="entry name" value="Mu-transpos_C_2"/>
    <property type="match status" value="1"/>
</dbReference>
<gene>
    <name evidence="2" type="ORF">SAMN04487943_101231</name>
</gene>
<dbReference type="InterPro" id="IPR054353">
    <property type="entry name" value="IstA-like_C"/>
</dbReference>
<name>A0A1I4H558_9BACI</name>
<organism evidence="2 3">
    <name type="scientific">Gracilibacillus orientalis</name>
    <dbReference type="NCBI Taxonomy" id="334253"/>
    <lineage>
        <taxon>Bacteria</taxon>
        <taxon>Bacillati</taxon>
        <taxon>Bacillota</taxon>
        <taxon>Bacilli</taxon>
        <taxon>Bacillales</taxon>
        <taxon>Bacillaceae</taxon>
        <taxon>Gracilibacillus</taxon>
    </lineage>
</organism>
<sequence length="117" mass="13512">MPEGIVLVGEMAGHEKIAFTALPSYQFDTSKSTTYKVDSFSTIKFDYNYYSVPMDYVDKDVSIKGFGNKVIIVYKLKQIANYPRCYGRGETKYSREHYIDHVVPLMQNQLKAMYPLN</sequence>